<dbReference type="EMBL" id="VAUV01000017">
    <property type="protein sequence ID" value="TLD68943.1"/>
    <property type="molecule type" value="Genomic_DNA"/>
</dbReference>
<organism evidence="3 4">
    <name type="scientific">Phragmitibacter flavus</name>
    <dbReference type="NCBI Taxonomy" id="2576071"/>
    <lineage>
        <taxon>Bacteria</taxon>
        <taxon>Pseudomonadati</taxon>
        <taxon>Verrucomicrobiota</taxon>
        <taxon>Verrucomicrobiia</taxon>
        <taxon>Verrucomicrobiales</taxon>
        <taxon>Verrucomicrobiaceae</taxon>
        <taxon>Phragmitibacter</taxon>
    </lineage>
</organism>
<protein>
    <submittedName>
        <fullName evidence="3">ATP-binding protein</fullName>
    </submittedName>
</protein>
<dbReference type="Pfam" id="PF13581">
    <property type="entry name" value="HATPase_c_2"/>
    <property type="match status" value="1"/>
</dbReference>
<keyword evidence="4" id="KW-1185">Reference proteome</keyword>
<gene>
    <name evidence="3" type="ORF">FEM03_19985</name>
</gene>
<evidence type="ECO:0000256" key="1">
    <source>
        <dbReference type="SAM" id="MobiDB-lite"/>
    </source>
</evidence>
<evidence type="ECO:0000259" key="2">
    <source>
        <dbReference type="Pfam" id="PF13581"/>
    </source>
</evidence>
<dbReference type="InterPro" id="IPR003594">
    <property type="entry name" value="HATPase_dom"/>
</dbReference>
<dbReference type="Proteomes" id="UP000306196">
    <property type="component" value="Unassembled WGS sequence"/>
</dbReference>
<dbReference type="OrthoDB" id="9792240at2"/>
<dbReference type="AlphaFoldDB" id="A0A5R8K9F6"/>
<feature type="region of interest" description="Disordered" evidence="1">
    <location>
        <begin position="179"/>
        <end position="226"/>
    </location>
</feature>
<feature type="compositionally biased region" description="Acidic residues" evidence="1">
    <location>
        <begin position="216"/>
        <end position="226"/>
    </location>
</feature>
<evidence type="ECO:0000313" key="4">
    <source>
        <dbReference type="Proteomes" id="UP000306196"/>
    </source>
</evidence>
<sequence length="226" mass="25289">MLGWGLQVVRREFSFETDRMAAKVLAVFFASVDTWQSFCTMNESFSWRILRVGSLRECLDAWQSSNLCQLLDDRMRTAVEITIDELGSNFLRYSGAKSKEMLLTVTFDGAVLTMKFDDDGELFDPTMVPEPPKGNIGLLPVGGRGIHMARRSMDSWEYQEVDKRNLNVLVKKVAVEVEPEPEQQPVILSTPEPAHEPEAIISPMSGALPPPLPPEAFDEEDRPGAA</sequence>
<keyword evidence="3" id="KW-0067">ATP-binding</keyword>
<dbReference type="InterPro" id="IPR036890">
    <property type="entry name" value="HATPase_C_sf"/>
</dbReference>
<proteinExistence type="predicted"/>
<feature type="domain" description="Histidine kinase/HSP90-like ATPase" evidence="2">
    <location>
        <begin position="54"/>
        <end position="165"/>
    </location>
</feature>
<dbReference type="CDD" id="cd16936">
    <property type="entry name" value="HATPase_RsbW-like"/>
    <property type="match status" value="1"/>
</dbReference>
<name>A0A5R8K9F6_9BACT</name>
<comment type="caution">
    <text evidence="3">The sequence shown here is derived from an EMBL/GenBank/DDBJ whole genome shotgun (WGS) entry which is preliminary data.</text>
</comment>
<keyword evidence="3" id="KW-0547">Nucleotide-binding</keyword>
<evidence type="ECO:0000313" key="3">
    <source>
        <dbReference type="EMBL" id="TLD68943.1"/>
    </source>
</evidence>
<reference evidence="3 4" key="1">
    <citation type="submission" date="2019-05" db="EMBL/GenBank/DDBJ databases">
        <title>Verrucobacter flavum gen. nov., sp. nov. a new member of the family Verrucomicrobiaceae.</title>
        <authorList>
            <person name="Szuroczki S."/>
            <person name="Abbaszade G."/>
            <person name="Szabo A."/>
            <person name="Felfoldi T."/>
            <person name="Schumann P."/>
            <person name="Boka K."/>
            <person name="Keki Z."/>
            <person name="Toumi M."/>
            <person name="Toth E."/>
        </authorList>
    </citation>
    <scope>NUCLEOTIDE SEQUENCE [LARGE SCALE GENOMIC DNA]</scope>
    <source>
        <strain evidence="3 4">MG-N-17</strain>
    </source>
</reference>
<dbReference type="Gene3D" id="3.30.565.10">
    <property type="entry name" value="Histidine kinase-like ATPase, C-terminal domain"/>
    <property type="match status" value="1"/>
</dbReference>
<dbReference type="GO" id="GO:0005524">
    <property type="term" value="F:ATP binding"/>
    <property type="evidence" value="ECO:0007669"/>
    <property type="project" value="UniProtKB-KW"/>
</dbReference>
<accession>A0A5R8K9F6</accession>